<protein>
    <submittedName>
        <fullName evidence="12">Microtubule-associated proteins 1A/1B light chain 3A-like</fullName>
    </submittedName>
</protein>
<dbReference type="GO" id="GO:0016236">
    <property type="term" value="P:macroautophagy"/>
    <property type="evidence" value="ECO:0007669"/>
    <property type="project" value="UniProtKB-ARBA"/>
</dbReference>
<comment type="subcellular location">
    <subcellularLocation>
        <location evidence="1">Cytoplasmic vesicle</location>
        <location evidence="1">Autophagosome</location>
    </subcellularLocation>
    <subcellularLocation>
        <location evidence="8">Endomembrane system</location>
        <topology evidence="8">Lipid-anchor</topology>
    </subcellularLocation>
</comment>
<dbReference type="Proteomes" id="UP000695007">
    <property type="component" value="Unplaced"/>
</dbReference>
<dbReference type="GeneID" id="105359403"/>
<dbReference type="FunFam" id="3.10.20.90:FF:000149">
    <property type="entry name" value="microtubule-associated proteins 1A/1B light chain 3C"/>
    <property type="match status" value="1"/>
</dbReference>
<evidence type="ECO:0000256" key="6">
    <source>
        <dbReference type="ARBA" id="ARBA00023288"/>
    </source>
</evidence>
<keyword evidence="5" id="KW-0472">Membrane</keyword>
<reference evidence="12" key="1">
    <citation type="submission" date="2025-08" db="UniProtKB">
        <authorList>
            <consortium name="RefSeq"/>
        </authorList>
    </citation>
    <scope>IDENTIFICATION</scope>
</reference>
<dbReference type="Gene3D" id="3.10.20.90">
    <property type="entry name" value="Phosphatidylinositol 3-kinase Catalytic Subunit, Chain A, domain 1"/>
    <property type="match status" value="1"/>
</dbReference>
<keyword evidence="7" id="KW-0968">Cytoplasmic vesicle</keyword>
<organism evidence="11 12">
    <name type="scientific">Ceratosolen solmsi marchali</name>
    <dbReference type="NCBI Taxonomy" id="326594"/>
    <lineage>
        <taxon>Eukaryota</taxon>
        <taxon>Metazoa</taxon>
        <taxon>Ecdysozoa</taxon>
        <taxon>Arthropoda</taxon>
        <taxon>Hexapoda</taxon>
        <taxon>Insecta</taxon>
        <taxon>Pterygota</taxon>
        <taxon>Neoptera</taxon>
        <taxon>Endopterygota</taxon>
        <taxon>Hymenoptera</taxon>
        <taxon>Apocrita</taxon>
        <taxon>Proctotrupomorpha</taxon>
        <taxon>Chalcidoidea</taxon>
        <taxon>Agaonidae</taxon>
        <taxon>Agaoninae</taxon>
        <taxon>Ceratosolen</taxon>
    </lineage>
</organism>
<dbReference type="CDD" id="cd16129">
    <property type="entry name" value="Ubl_ATG8_MAP1LC3"/>
    <property type="match status" value="1"/>
</dbReference>
<evidence type="ECO:0000256" key="4">
    <source>
        <dbReference type="ARBA" id="ARBA00023006"/>
    </source>
</evidence>
<keyword evidence="4 10" id="KW-0072">Autophagy</keyword>
<gene>
    <name evidence="12" type="primary">LOC105359403</name>
</gene>
<evidence type="ECO:0000256" key="5">
    <source>
        <dbReference type="ARBA" id="ARBA00023136"/>
    </source>
</evidence>
<dbReference type="SUPFAM" id="SSF54236">
    <property type="entry name" value="Ubiquitin-like"/>
    <property type="match status" value="1"/>
</dbReference>
<dbReference type="RefSeq" id="XP_011494310.1">
    <property type="nucleotide sequence ID" value="XM_011496008.1"/>
</dbReference>
<dbReference type="GO" id="GO:0031410">
    <property type="term" value="C:cytoplasmic vesicle"/>
    <property type="evidence" value="ECO:0007669"/>
    <property type="project" value="UniProtKB-KW"/>
</dbReference>
<dbReference type="KEGG" id="csol:105359403"/>
<dbReference type="GO" id="GO:0012505">
    <property type="term" value="C:endomembrane system"/>
    <property type="evidence" value="ECO:0007669"/>
    <property type="project" value="UniProtKB-SubCell"/>
</dbReference>
<proteinExistence type="inferred from homology"/>
<comment type="similarity">
    <text evidence="2 10">Belongs to the ATG8 family.</text>
</comment>
<evidence type="ECO:0000256" key="9">
    <source>
        <dbReference type="PIRSR" id="PIRSR604241-50"/>
    </source>
</evidence>
<evidence type="ECO:0000313" key="11">
    <source>
        <dbReference type="Proteomes" id="UP000695007"/>
    </source>
</evidence>
<evidence type="ECO:0000256" key="8">
    <source>
        <dbReference type="ARBA" id="ARBA00037868"/>
    </source>
</evidence>
<evidence type="ECO:0000256" key="1">
    <source>
        <dbReference type="ARBA" id="ARBA00004419"/>
    </source>
</evidence>
<keyword evidence="3" id="KW-0963">Cytoplasm</keyword>
<dbReference type="InterPro" id="IPR004241">
    <property type="entry name" value="Atg8-like"/>
</dbReference>
<accession>A0AAJ6VKL4</accession>
<dbReference type="InterPro" id="IPR029071">
    <property type="entry name" value="Ubiquitin-like_domsf"/>
</dbReference>
<evidence type="ECO:0000256" key="7">
    <source>
        <dbReference type="ARBA" id="ARBA00023329"/>
    </source>
</evidence>
<evidence type="ECO:0000256" key="10">
    <source>
        <dbReference type="RuleBase" id="RU004384"/>
    </source>
</evidence>
<dbReference type="GO" id="GO:0006950">
    <property type="term" value="P:response to stress"/>
    <property type="evidence" value="ECO:0007669"/>
    <property type="project" value="UniProtKB-ARBA"/>
</dbReference>
<evidence type="ECO:0000256" key="3">
    <source>
        <dbReference type="ARBA" id="ARBA00022490"/>
    </source>
</evidence>
<sequence length="140" mass="16247">MNPTPKYFKEKRSFDQRVADVKFIKAKHPNKVPIIVERYYAEKQLPLLDKTKFLVPDHLSVAELVKIIRRRLQLHPTQAFFLLVNQRSMASGSTTMAQLYQREKDEDGFLYIVFASQEVFGIKAVKVTPCVDLTFAITEK</sequence>
<dbReference type="Pfam" id="PF02991">
    <property type="entry name" value="ATG8"/>
    <property type="match status" value="1"/>
</dbReference>
<evidence type="ECO:0000313" key="12">
    <source>
        <dbReference type="RefSeq" id="XP_011494310.1"/>
    </source>
</evidence>
<evidence type="ECO:0000256" key="2">
    <source>
        <dbReference type="ARBA" id="ARBA00007293"/>
    </source>
</evidence>
<dbReference type="PANTHER" id="PTHR10969">
    <property type="entry name" value="MICROTUBULE-ASSOCIATED PROTEINS 1A/1B LIGHT CHAIN 3-RELATED"/>
    <property type="match status" value="1"/>
</dbReference>
<keyword evidence="6 9" id="KW-0449">Lipoprotein</keyword>
<name>A0AAJ6VKL4_9HYME</name>
<dbReference type="AlphaFoldDB" id="A0AAJ6VKL4"/>
<dbReference type="GO" id="GO:0005776">
    <property type="term" value="C:autophagosome"/>
    <property type="evidence" value="ECO:0007669"/>
    <property type="project" value="UniProtKB-SubCell"/>
</dbReference>
<keyword evidence="11" id="KW-1185">Reference proteome</keyword>
<feature type="lipid moiety-binding region" description="Phosphatidylserine amidated glycine; alternate" evidence="9">
    <location>
        <position position="121"/>
    </location>
</feature>